<name>A0A8J4PQG9_9MYCE</name>
<dbReference type="Pfam" id="PF00622">
    <property type="entry name" value="SPRY"/>
    <property type="match status" value="1"/>
</dbReference>
<feature type="domain" description="B30.2/SPRY" evidence="2">
    <location>
        <begin position="24"/>
        <end position="212"/>
    </location>
</feature>
<dbReference type="AlphaFoldDB" id="A0A8J4PQG9"/>
<protein>
    <submittedName>
        <fullName evidence="4">Uncharacterized protein</fullName>
    </submittedName>
</protein>
<gene>
    <name evidence="4" type="ORF">CYY_007409</name>
</gene>
<dbReference type="Pfam" id="PF10607">
    <property type="entry name" value="CTLH"/>
    <property type="match status" value="1"/>
</dbReference>
<dbReference type="InterPro" id="IPR006595">
    <property type="entry name" value="CTLH_C"/>
</dbReference>
<dbReference type="SMART" id="SM00757">
    <property type="entry name" value="CRA"/>
    <property type="match status" value="1"/>
</dbReference>
<dbReference type="InterPro" id="IPR003877">
    <property type="entry name" value="SPRY_dom"/>
</dbReference>
<dbReference type="InterPro" id="IPR035782">
    <property type="entry name" value="SPRY_RanBP9/10"/>
</dbReference>
<dbReference type="SMART" id="SM00668">
    <property type="entry name" value="CTLH"/>
    <property type="match status" value="1"/>
</dbReference>
<dbReference type="OrthoDB" id="14767at2759"/>
<evidence type="ECO:0000259" key="3">
    <source>
        <dbReference type="PROSITE" id="PS50897"/>
    </source>
</evidence>
<dbReference type="Gene3D" id="2.60.120.920">
    <property type="match status" value="1"/>
</dbReference>
<dbReference type="PANTHER" id="PTHR12864">
    <property type="entry name" value="RAN BINDING PROTEIN 9-RELATED"/>
    <property type="match status" value="1"/>
</dbReference>
<dbReference type="EMBL" id="AJWJ01000394">
    <property type="protein sequence ID" value="KAF2071272.1"/>
    <property type="molecule type" value="Genomic_DNA"/>
</dbReference>
<reference evidence="4" key="1">
    <citation type="submission" date="2020-01" db="EMBL/GenBank/DDBJ databases">
        <title>Development of genomics and gene disruption for Polysphondylium violaceum indicates a role for the polyketide synthase stlB in stalk morphogenesis.</title>
        <authorList>
            <person name="Narita B."/>
            <person name="Kawabe Y."/>
            <person name="Kin K."/>
            <person name="Saito T."/>
            <person name="Gibbs R."/>
            <person name="Kuspa A."/>
            <person name="Muzny D."/>
            <person name="Queller D."/>
            <person name="Richards S."/>
            <person name="Strassman J."/>
            <person name="Sucgang R."/>
            <person name="Worley K."/>
            <person name="Schaap P."/>
        </authorList>
    </citation>
    <scope>NUCLEOTIDE SEQUENCE</scope>
    <source>
        <strain evidence="4">QSvi11</strain>
    </source>
</reference>
<evidence type="ECO:0000313" key="5">
    <source>
        <dbReference type="Proteomes" id="UP000695562"/>
    </source>
</evidence>
<comment type="caution">
    <text evidence="4">The sequence shown here is derived from an EMBL/GenBank/DDBJ whole genome shotgun (WGS) entry which is preliminary data.</text>
</comment>
<dbReference type="InterPro" id="IPR024964">
    <property type="entry name" value="CTLH/CRA"/>
</dbReference>
<dbReference type="SUPFAM" id="SSF49899">
    <property type="entry name" value="Concanavalin A-like lectins/glucanases"/>
    <property type="match status" value="1"/>
</dbReference>
<evidence type="ECO:0000256" key="1">
    <source>
        <dbReference type="SAM" id="MobiDB-lite"/>
    </source>
</evidence>
<dbReference type="InterPro" id="IPR001870">
    <property type="entry name" value="B30.2/SPRY"/>
</dbReference>
<dbReference type="InterPro" id="IPR013320">
    <property type="entry name" value="ConA-like_dom_sf"/>
</dbReference>
<dbReference type="InterPro" id="IPR050618">
    <property type="entry name" value="Ubq-SigPath_Reg"/>
</dbReference>
<sequence>MEFEISGSNTSPTAATTTTATSIASPLTSNIYNGHFRNKFELPTQWNSKDKCTHLDISPNGLKVSYKTSKTDNEAGLVRANNPIPPSCGMFYFEITVISKGRDGYIGVGVCTSNMPLTRLPGWEKNSYGYHGDDGHLFKGSGSGRFYGPTYTTGDTVGCCINFVQNTLFFTKNGVPLGEAANDIKNLPNLYPCIGLRTPGESITVNFGQNPFSFDIDQFFKEEKLRVYKTMKATTTGDEDVSATHLVLAYLMHHGYSETVKLFAESTGIISKETLNSQLDDIKNRQRISALLVQGDIDGVMSELDKLYPSFLQKRKDILFKLLSQKFIEMIKRSPIEEAMIFGQTQLSEFAEQSEEYANILKDIFLLIAYTEPLECSNSYLLTSERRESIVNDLNCALLIYCNRPATPVLEKIVRQSQVVLDEVVANNAGPAAIFVNVKEFINVDDT</sequence>
<dbReference type="InterPro" id="IPR006594">
    <property type="entry name" value="LisH"/>
</dbReference>
<accession>A0A8J4PQG9</accession>
<dbReference type="InterPro" id="IPR043136">
    <property type="entry name" value="B30.2/SPRY_sf"/>
</dbReference>
<organism evidence="4 5">
    <name type="scientific">Polysphondylium violaceum</name>
    <dbReference type="NCBI Taxonomy" id="133409"/>
    <lineage>
        <taxon>Eukaryota</taxon>
        <taxon>Amoebozoa</taxon>
        <taxon>Evosea</taxon>
        <taxon>Eumycetozoa</taxon>
        <taxon>Dictyostelia</taxon>
        <taxon>Dictyosteliales</taxon>
        <taxon>Dictyosteliaceae</taxon>
        <taxon>Polysphondylium</taxon>
    </lineage>
</organism>
<dbReference type="InterPro" id="IPR013144">
    <property type="entry name" value="CRA_dom"/>
</dbReference>
<feature type="domain" description="CTLH" evidence="3">
    <location>
        <begin position="281"/>
        <end position="338"/>
    </location>
</feature>
<evidence type="ECO:0000313" key="4">
    <source>
        <dbReference type="EMBL" id="KAF2071272.1"/>
    </source>
</evidence>
<dbReference type="PROSITE" id="PS50897">
    <property type="entry name" value="CTLH"/>
    <property type="match status" value="1"/>
</dbReference>
<dbReference type="SMART" id="SM00449">
    <property type="entry name" value="SPRY"/>
    <property type="match status" value="1"/>
</dbReference>
<dbReference type="PROSITE" id="PS50188">
    <property type="entry name" value="B302_SPRY"/>
    <property type="match status" value="1"/>
</dbReference>
<dbReference type="PROSITE" id="PS50896">
    <property type="entry name" value="LISH"/>
    <property type="match status" value="1"/>
</dbReference>
<dbReference type="CDD" id="cd12909">
    <property type="entry name" value="SPRY_RanBP9_10"/>
    <property type="match status" value="1"/>
</dbReference>
<feature type="region of interest" description="Disordered" evidence="1">
    <location>
        <begin position="1"/>
        <end position="20"/>
    </location>
</feature>
<keyword evidence="5" id="KW-1185">Reference proteome</keyword>
<dbReference type="Proteomes" id="UP000695562">
    <property type="component" value="Unassembled WGS sequence"/>
</dbReference>
<proteinExistence type="predicted"/>
<feature type="compositionally biased region" description="Low complexity" evidence="1">
    <location>
        <begin position="10"/>
        <end position="20"/>
    </location>
</feature>
<evidence type="ECO:0000259" key="2">
    <source>
        <dbReference type="PROSITE" id="PS50188"/>
    </source>
</evidence>